<feature type="transmembrane region" description="Helical" evidence="7">
    <location>
        <begin position="304"/>
        <end position="323"/>
    </location>
</feature>
<reference evidence="9" key="1">
    <citation type="submission" date="2019-01" db="EMBL/GenBank/DDBJ databases">
        <title>Draft genome sequences of three monokaryotic isolates of the white-rot basidiomycete fungus Dichomitus squalens.</title>
        <authorList>
            <consortium name="DOE Joint Genome Institute"/>
            <person name="Lopez S.C."/>
            <person name="Andreopoulos B."/>
            <person name="Pangilinan J."/>
            <person name="Lipzen A."/>
            <person name="Riley R."/>
            <person name="Ahrendt S."/>
            <person name="Ng V."/>
            <person name="Barry K."/>
            <person name="Daum C."/>
            <person name="Grigoriev I.V."/>
            <person name="Hilden K.S."/>
            <person name="Makela M.R."/>
            <person name="de Vries R.P."/>
        </authorList>
    </citation>
    <scope>NUCLEOTIDE SEQUENCE [LARGE SCALE GENOMIC DNA]</scope>
    <source>
        <strain evidence="9">OM18370.1</strain>
    </source>
</reference>
<dbReference type="InterPro" id="IPR011701">
    <property type="entry name" value="MFS"/>
</dbReference>
<feature type="transmembrane region" description="Helical" evidence="7">
    <location>
        <begin position="106"/>
        <end position="127"/>
    </location>
</feature>
<dbReference type="PANTHER" id="PTHR23501:SF191">
    <property type="entry name" value="VACUOLAR BASIC AMINO ACID TRANSPORTER 4"/>
    <property type="match status" value="1"/>
</dbReference>
<keyword evidence="5 7" id="KW-0472">Membrane</keyword>
<dbReference type="Gene3D" id="1.20.1720.10">
    <property type="entry name" value="Multidrug resistance protein D"/>
    <property type="match status" value="1"/>
</dbReference>
<dbReference type="PANTHER" id="PTHR23501">
    <property type="entry name" value="MAJOR FACILITATOR SUPERFAMILY"/>
    <property type="match status" value="1"/>
</dbReference>
<feature type="transmembrane region" description="Helical" evidence="7">
    <location>
        <begin position="329"/>
        <end position="346"/>
    </location>
</feature>
<feature type="transmembrane region" description="Helical" evidence="7">
    <location>
        <begin position="44"/>
        <end position="67"/>
    </location>
</feature>
<dbReference type="PROSITE" id="PS50850">
    <property type="entry name" value="MFS"/>
    <property type="match status" value="1"/>
</dbReference>
<dbReference type="SUPFAM" id="SSF103473">
    <property type="entry name" value="MFS general substrate transporter"/>
    <property type="match status" value="1"/>
</dbReference>
<feature type="transmembrane region" description="Helical" evidence="7">
    <location>
        <begin position="73"/>
        <end position="94"/>
    </location>
</feature>
<accession>A0A4Q9MMW3</accession>
<evidence type="ECO:0000256" key="2">
    <source>
        <dbReference type="ARBA" id="ARBA00022448"/>
    </source>
</evidence>
<keyword evidence="4 7" id="KW-1133">Transmembrane helix</keyword>
<feature type="transmembrane region" description="Helical" evidence="7">
    <location>
        <begin position="237"/>
        <end position="257"/>
    </location>
</feature>
<evidence type="ECO:0000313" key="9">
    <source>
        <dbReference type="EMBL" id="TBU28437.1"/>
    </source>
</evidence>
<dbReference type="InterPro" id="IPR036259">
    <property type="entry name" value="MFS_trans_sf"/>
</dbReference>
<evidence type="ECO:0000256" key="7">
    <source>
        <dbReference type="SAM" id="Phobius"/>
    </source>
</evidence>
<evidence type="ECO:0000259" key="8">
    <source>
        <dbReference type="PROSITE" id="PS50850"/>
    </source>
</evidence>
<dbReference type="GO" id="GO:0005886">
    <property type="term" value="C:plasma membrane"/>
    <property type="evidence" value="ECO:0007669"/>
    <property type="project" value="TreeGrafter"/>
</dbReference>
<evidence type="ECO:0000256" key="1">
    <source>
        <dbReference type="ARBA" id="ARBA00004127"/>
    </source>
</evidence>
<feature type="domain" description="Major facilitator superfamily (MFS) profile" evidence="8">
    <location>
        <begin position="1"/>
        <end position="460"/>
    </location>
</feature>
<feature type="transmembrane region" description="Helical" evidence="7">
    <location>
        <begin position="171"/>
        <end position="189"/>
    </location>
</feature>
<feature type="transmembrane region" description="Helical" evidence="7">
    <location>
        <begin position="195"/>
        <end position="217"/>
    </location>
</feature>
<feature type="region of interest" description="Disordered" evidence="6">
    <location>
        <begin position="461"/>
        <end position="485"/>
    </location>
</feature>
<dbReference type="OrthoDB" id="10021397at2759"/>
<evidence type="ECO:0000256" key="6">
    <source>
        <dbReference type="SAM" id="MobiDB-lite"/>
    </source>
</evidence>
<dbReference type="InterPro" id="IPR020846">
    <property type="entry name" value="MFS_dom"/>
</dbReference>
<evidence type="ECO:0000256" key="3">
    <source>
        <dbReference type="ARBA" id="ARBA00022692"/>
    </source>
</evidence>
<evidence type="ECO:0000256" key="4">
    <source>
        <dbReference type="ARBA" id="ARBA00022989"/>
    </source>
</evidence>
<feature type="transmembrane region" description="Helical" evidence="7">
    <location>
        <begin position="133"/>
        <end position="151"/>
    </location>
</feature>
<dbReference type="Pfam" id="PF07690">
    <property type="entry name" value="MFS_1"/>
    <property type="match status" value="1"/>
</dbReference>
<dbReference type="GO" id="GO:0022857">
    <property type="term" value="F:transmembrane transporter activity"/>
    <property type="evidence" value="ECO:0007669"/>
    <property type="project" value="InterPro"/>
</dbReference>
<organism evidence="9">
    <name type="scientific">Dichomitus squalens</name>
    <dbReference type="NCBI Taxonomy" id="114155"/>
    <lineage>
        <taxon>Eukaryota</taxon>
        <taxon>Fungi</taxon>
        <taxon>Dikarya</taxon>
        <taxon>Basidiomycota</taxon>
        <taxon>Agaricomycotina</taxon>
        <taxon>Agaricomycetes</taxon>
        <taxon>Polyporales</taxon>
        <taxon>Polyporaceae</taxon>
        <taxon>Dichomitus</taxon>
    </lineage>
</organism>
<protein>
    <submittedName>
        <fullName evidence="9">MFS general substrate transporter</fullName>
    </submittedName>
</protein>
<keyword evidence="2" id="KW-0813">Transport</keyword>
<sequence length="504" mass="54304">MPTIASQFDALPQESWISLAYLLTSTVFQPIFGRGTDLYGSRLMLFISIAVFDIGSLLCAVATNFIFLCCGRAIAGIGAAGLLVVCMIIISQMVPLRDRGKFVGAMYARTAIATVLGPVLGGILTHINWRWCFWINLILSGPAILVLLMFVKKIPNRKRPGASVRDVDFGGIILVALCIVALCLALSWGGTTFDWHSPVIISLLVVGTVLLPIFILYELHFPRFPVIPLEMFKIRNVVASTGNYFFSSVSMYGLSAYIPSYYQLVRGDDQLVSGLEILPYVGTIVIFSTLVGYLMSWTGRTRPWMWAGGVVNTLANGLMVMFNGTLPRAVEYVFLALSGAGVGLIAQTNTVSAQSKVAWELLASVTTMTMWSKSLGGIVGIAMQGSIINNVFQKTMASNSAAAPYMDQLKALSGLHSLHPAIAADASRAYGKAFGTMMIATTPFVAVGLLFSLTAEPADLGRKSGKKKRQEDLEAPKTAQGEAQKDVSGLLVLAERAADMKVKV</sequence>
<name>A0A4Q9MMW3_9APHY</name>
<proteinExistence type="predicted"/>
<dbReference type="Proteomes" id="UP000292957">
    <property type="component" value="Unassembled WGS sequence"/>
</dbReference>
<keyword evidence="3 7" id="KW-0812">Transmembrane</keyword>
<feature type="transmembrane region" description="Helical" evidence="7">
    <location>
        <begin position="277"/>
        <end position="297"/>
    </location>
</feature>
<comment type="subcellular location">
    <subcellularLocation>
        <location evidence="1">Endomembrane system</location>
        <topology evidence="1">Multi-pass membrane protein</topology>
    </subcellularLocation>
</comment>
<gene>
    <name evidence="9" type="ORF">BD311DRAFT_663291</name>
</gene>
<dbReference type="GO" id="GO:0012505">
    <property type="term" value="C:endomembrane system"/>
    <property type="evidence" value="ECO:0007669"/>
    <property type="project" value="UniProtKB-SubCell"/>
</dbReference>
<dbReference type="AlphaFoldDB" id="A0A4Q9MMW3"/>
<evidence type="ECO:0000256" key="5">
    <source>
        <dbReference type="ARBA" id="ARBA00023136"/>
    </source>
</evidence>
<dbReference type="Gene3D" id="1.20.1250.20">
    <property type="entry name" value="MFS general substrate transporter like domains"/>
    <property type="match status" value="1"/>
</dbReference>
<dbReference type="EMBL" id="ML143421">
    <property type="protein sequence ID" value="TBU28437.1"/>
    <property type="molecule type" value="Genomic_DNA"/>
</dbReference>